<protein>
    <submittedName>
        <fullName evidence="1">Uncharacterized protein</fullName>
    </submittedName>
</protein>
<dbReference type="Proteomes" id="UP000708208">
    <property type="component" value="Unassembled WGS sequence"/>
</dbReference>
<keyword evidence="2" id="KW-1185">Reference proteome</keyword>
<accession>A0A8J2KLW6</accession>
<sequence length="181" mass="19829">MSWFWRHADAGPEISGEALVDPLSEVATKGVKLEAVAVLELLVEPLVVMQVVVTARAAVDLLEGEHVSGRPQVGRVEAAEDLSWDERGEVWRQWNALGDGIEVGVVVYLCDIHPQKIPNKTPRVLGPPHHRTEPGSCLDWVFVGETDLGFETGRPSPVSKGTIALGIWLAGSWREFSTNDY</sequence>
<evidence type="ECO:0000313" key="1">
    <source>
        <dbReference type="EMBL" id="CAG7815432.1"/>
    </source>
</evidence>
<organism evidence="1 2">
    <name type="scientific">Allacma fusca</name>
    <dbReference type="NCBI Taxonomy" id="39272"/>
    <lineage>
        <taxon>Eukaryota</taxon>
        <taxon>Metazoa</taxon>
        <taxon>Ecdysozoa</taxon>
        <taxon>Arthropoda</taxon>
        <taxon>Hexapoda</taxon>
        <taxon>Collembola</taxon>
        <taxon>Symphypleona</taxon>
        <taxon>Sminthuridae</taxon>
        <taxon>Allacma</taxon>
    </lineage>
</organism>
<comment type="caution">
    <text evidence="1">The sequence shown here is derived from an EMBL/GenBank/DDBJ whole genome shotgun (WGS) entry which is preliminary data.</text>
</comment>
<gene>
    <name evidence="1" type="ORF">AFUS01_LOCUS26114</name>
</gene>
<name>A0A8J2KLW6_9HEXA</name>
<dbReference type="EMBL" id="CAJVCH010344082">
    <property type="protein sequence ID" value="CAG7815432.1"/>
    <property type="molecule type" value="Genomic_DNA"/>
</dbReference>
<proteinExistence type="predicted"/>
<evidence type="ECO:0000313" key="2">
    <source>
        <dbReference type="Proteomes" id="UP000708208"/>
    </source>
</evidence>
<reference evidence="1" key="1">
    <citation type="submission" date="2021-06" db="EMBL/GenBank/DDBJ databases">
        <authorList>
            <person name="Hodson N. C."/>
            <person name="Mongue J. A."/>
            <person name="Jaron S. K."/>
        </authorList>
    </citation>
    <scope>NUCLEOTIDE SEQUENCE</scope>
</reference>
<dbReference type="AlphaFoldDB" id="A0A8J2KLW6"/>